<feature type="signal peptide" evidence="5">
    <location>
        <begin position="1"/>
        <end position="17"/>
    </location>
</feature>
<evidence type="ECO:0000256" key="3">
    <source>
        <dbReference type="ARBA" id="ARBA00022801"/>
    </source>
</evidence>
<dbReference type="SMART" id="SM00236">
    <property type="entry name" value="fCBD"/>
    <property type="match status" value="1"/>
</dbReference>
<dbReference type="Gene3D" id="2.60.40.1180">
    <property type="entry name" value="Golgi alpha-mannosidase II"/>
    <property type="match status" value="1"/>
</dbReference>
<keyword evidence="2 5" id="KW-0732">Signal</keyword>
<sequence>MLYRFSFLALAAQVALAAINVNVGTTYQTMDGFGFSQAFGRANDLYNLPTTQRSHALDLLFSPTAGAGFTILRNRIGSGGSGDSIEPTSPGSPSGTPKYVWDGSDSHQVWVSQQAKAYGVTRFYANAWSAPGFMKTNGKETNGGYLCGMTGESCSSGDWMHAYAEFLIQYIKYYSSVGIDYKYLGFLNEPDYTTAYSSMLASGTQAASFIKVLHPALTAAGLSEVGINCCDMVGWEDQVTATAQLVAAGVENMIARITSHGYSSDPTSPIKISRPTWMTEKETTDAWNANWYSTGSSSDGYTWANNIYTAIVKGNVSAYFYWEGIESTTNNAGLIQIAGTTVNPSARLWAYAHFSRSVRPGAVRVATSGAPAGINTSAFKNTDGTVSVQMINTNSASTAVQVTTTGFSASSVVAYVTSQSQNSMASLSATVSGGAVSATVPAHGMVTFILSGKKASEADKVEATTLVKVPTPTTSPLVESTTATSAETTQSQYGKCGGTGWTGPTTCAAPYSCKITNAYYSQCL</sequence>
<evidence type="ECO:0000256" key="2">
    <source>
        <dbReference type="ARBA" id="ARBA00022729"/>
    </source>
</evidence>
<evidence type="ECO:0000313" key="7">
    <source>
        <dbReference type="EMBL" id="THV44242.1"/>
    </source>
</evidence>
<feature type="region of interest" description="Disordered" evidence="4">
    <location>
        <begin position="79"/>
        <end position="98"/>
    </location>
</feature>
<dbReference type="SUPFAM" id="SSF51445">
    <property type="entry name" value="(Trans)glycosidases"/>
    <property type="match status" value="1"/>
</dbReference>
<dbReference type="InterPro" id="IPR033452">
    <property type="entry name" value="GH30_C"/>
</dbReference>
<dbReference type="SUPFAM" id="SSF57180">
    <property type="entry name" value="Cellulose-binding domain"/>
    <property type="match status" value="1"/>
</dbReference>
<dbReference type="AlphaFoldDB" id="A0A4S8QLC5"/>
<dbReference type="Pfam" id="PF17189">
    <property type="entry name" value="Glyco_hydro_30C"/>
    <property type="match status" value="1"/>
</dbReference>
<evidence type="ECO:0000313" key="8">
    <source>
        <dbReference type="Proteomes" id="UP000308671"/>
    </source>
</evidence>
<dbReference type="PANTHER" id="PTHR11069:SF23">
    <property type="entry name" value="LYSOSOMAL ACID GLUCOSYLCERAMIDASE"/>
    <property type="match status" value="1"/>
</dbReference>
<feature type="chain" id="PRO_5020290599" description="CBM1 domain-containing protein" evidence="5">
    <location>
        <begin position="18"/>
        <end position="524"/>
    </location>
</feature>
<organism evidence="7 8">
    <name type="scientific">Botrytis galanthina</name>
    <dbReference type="NCBI Taxonomy" id="278940"/>
    <lineage>
        <taxon>Eukaryota</taxon>
        <taxon>Fungi</taxon>
        <taxon>Dikarya</taxon>
        <taxon>Ascomycota</taxon>
        <taxon>Pezizomycotina</taxon>
        <taxon>Leotiomycetes</taxon>
        <taxon>Helotiales</taxon>
        <taxon>Sclerotiniaceae</taxon>
        <taxon>Botrytis</taxon>
    </lineage>
</organism>
<dbReference type="Pfam" id="PF00734">
    <property type="entry name" value="CBM_1"/>
    <property type="match status" value="1"/>
</dbReference>
<evidence type="ECO:0000256" key="5">
    <source>
        <dbReference type="SAM" id="SignalP"/>
    </source>
</evidence>
<dbReference type="GO" id="GO:0004348">
    <property type="term" value="F:glucosylceramidase activity"/>
    <property type="evidence" value="ECO:0007669"/>
    <property type="project" value="InterPro"/>
</dbReference>
<feature type="domain" description="CBM1" evidence="6">
    <location>
        <begin position="488"/>
        <end position="524"/>
    </location>
</feature>
<evidence type="ECO:0000256" key="4">
    <source>
        <dbReference type="SAM" id="MobiDB-lite"/>
    </source>
</evidence>
<feature type="compositionally biased region" description="Low complexity" evidence="4">
    <location>
        <begin position="87"/>
        <end position="97"/>
    </location>
</feature>
<dbReference type="EMBL" id="PQXL01000687">
    <property type="protein sequence ID" value="THV44242.1"/>
    <property type="molecule type" value="Genomic_DNA"/>
</dbReference>
<reference evidence="7 8" key="1">
    <citation type="submission" date="2017-12" db="EMBL/GenBank/DDBJ databases">
        <title>Comparative genomics of Botrytis spp.</title>
        <authorList>
            <person name="Valero-Jimenez C.A."/>
            <person name="Tapia P."/>
            <person name="Veloso J."/>
            <person name="Silva-Moreno E."/>
            <person name="Staats M."/>
            <person name="Valdes J.H."/>
            <person name="Van Kan J.A.L."/>
        </authorList>
    </citation>
    <scope>NUCLEOTIDE SEQUENCE [LARGE SCALE GENOMIC DNA]</scope>
    <source>
        <strain evidence="7 8">MUCL435</strain>
    </source>
</reference>
<dbReference type="PROSITE" id="PS51164">
    <property type="entry name" value="CBM1_2"/>
    <property type="match status" value="1"/>
</dbReference>
<dbReference type="InterPro" id="IPR000254">
    <property type="entry name" value="CBD"/>
</dbReference>
<dbReference type="GO" id="GO:0030248">
    <property type="term" value="F:cellulose binding"/>
    <property type="evidence" value="ECO:0007669"/>
    <property type="project" value="InterPro"/>
</dbReference>
<dbReference type="InterPro" id="IPR049161">
    <property type="entry name" value="GH59_cat"/>
</dbReference>
<dbReference type="InterPro" id="IPR035971">
    <property type="entry name" value="CBD_sf"/>
</dbReference>
<dbReference type="OrthoDB" id="2012278at2759"/>
<dbReference type="GO" id="GO:0005975">
    <property type="term" value="P:carbohydrate metabolic process"/>
    <property type="evidence" value="ECO:0007669"/>
    <property type="project" value="InterPro"/>
</dbReference>
<dbReference type="InterPro" id="IPR013780">
    <property type="entry name" value="Glyco_hydro_b"/>
</dbReference>
<dbReference type="SUPFAM" id="SSF51011">
    <property type="entry name" value="Glycosyl hydrolase domain"/>
    <property type="match status" value="1"/>
</dbReference>
<keyword evidence="8" id="KW-1185">Reference proteome</keyword>
<dbReference type="Pfam" id="PF02057">
    <property type="entry name" value="Glyco_hydro_59"/>
    <property type="match status" value="1"/>
</dbReference>
<dbReference type="InterPro" id="IPR017853">
    <property type="entry name" value="GH"/>
</dbReference>
<accession>A0A4S8QLC5</accession>
<evidence type="ECO:0000256" key="1">
    <source>
        <dbReference type="ARBA" id="ARBA00005382"/>
    </source>
</evidence>
<dbReference type="GO" id="GO:0016020">
    <property type="term" value="C:membrane"/>
    <property type="evidence" value="ECO:0007669"/>
    <property type="project" value="GOC"/>
</dbReference>
<dbReference type="PANTHER" id="PTHR11069">
    <property type="entry name" value="GLUCOSYLCERAMIDASE"/>
    <property type="match status" value="1"/>
</dbReference>
<comment type="caution">
    <text evidence="7">The sequence shown here is derived from an EMBL/GenBank/DDBJ whole genome shotgun (WGS) entry which is preliminary data.</text>
</comment>
<proteinExistence type="inferred from homology"/>
<dbReference type="Gene3D" id="3.20.20.80">
    <property type="entry name" value="Glycosidases"/>
    <property type="match status" value="1"/>
</dbReference>
<dbReference type="InterPro" id="IPR001139">
    <property type="entry name" value="Glyco_hydro_30"/>
</dbReference>
<comment type="similarity">
    <text evidence="1">Belongs to the glycosyl hydrolase 30 family.</text>
</comment>
<protein>
    <recommendedName>
        <fullName evidence="6">CBM1 domain-containing protein</fullName>
    </recommendedName>
</protein>
<dbReference type="Proteomes" id="UP000308671">
    <property type="component" value="Unassembled WGS sequence"/>
</dbReference>
<dbReference type="GO" id="GO:0005576">
    <property type="term" value="C:extracellular region"/>
    <property type="evidence" value="ECO:0007669"/>
    <property type="project" value="InterPro"/>
</dbReference>
<evidence type="ECO:0000259" key="6">
    <source>
        <dbReference type="PROSITE" id="PS51164"/>
    </source>
</evidence>
<dbReference type="PROSITE" id="PS00562">
    <property type="entry name" value="CBM1_1"/>
    <property type="match status" value="1"/>
</dbReference>
<name>A0A4S8QLC5_9HELO</name>
<keyword evidence="3" id="KW-0378">Hydrolase</keyword>
<dbReference type="GO" id="GO:0006680">
    <property type="term" value="P:glucosylceramide catabolic process"/>
    <property type="evidence" value="ECO:0007669"/>
    <property type="project" value="TreeGrafter"/>
</dbReference>
<gene>
    <name evidence="7" type="ORF">BGAL_0691g00030</name>
</gene>